<dbReference type="InterPro" id="IPR032675">
    <property type="entry name" value="LRR_dom_sf"/>
</dbReference>
<dbReference type="PANTHER" id="PTHR45631">
    <property type="entry name" value="OS07G0107800 PROTEIN-RELATED"/>
    <property type="match status" value="1"/>
</dbReference>
<feature type="domain" description="Malectin-like" evidence="10">
    <location>
        <begin position="526"/>
        <end position="605"/>
    </location>
</feature>
<evidence type="ECO:0000256" key="3">
    <source>
        <dbReference type="ARBA" id="ARBA00022692"/>
    </source>
</evidence>
<proteinExistence type="predicted"/>
<keyword evidence="3" id="KW-0812">Transmembrane</keyword>
<evidence type="ECO:0000256" key="7">
    <source>
        <dbReference type="ARBA" id="ARBA00023136"/>
    </source>
</evidence>
<dbReference type="InterPro" id="IPR024788">
    <property type="entry name" value="Malectin-like_Carb-bd_dom"/>
</dbReference>
<evidence type="ECO:0000256" key="1">
    <source>
        <dbReference type="ARBA" id="ARBA00004167"/>
    </source>
</evidence>
<dbReference type="EMBL" id="SDMP01000015">
    <property type="protein sequence ID" value="RYR08090.1"/>
    <property type="molecule type" value="Genomic_DNA"/>
</dbReference>
<evidence type="ECO:0000256" key="8">
    <source>
        <dbReference type="SAM" id="MobiDB-lite"/>
    </source>
</evidence>
<comment type="subcellular location">
    <subcellularLocation>
        <location evidence="1">Membrane</location>
        <topology evidence="1">Single-pass membrane protein</topology>
    </subcellularLocation>
</comment>
<dbReference type="PROSITE" id="PS51450">
    <property type="entry name" value="LRR"/>
    <property type="match status" value="1"/>
</dbReference>
<comment type="caution">
    <text evidence="11">The sequence shown here is derived from an EMBL/GenBank/DDBJ whole genome shotgun (WGS) entry which is preliminary data.</text>
</comment>
<evidence type="ECO:0000256" key="4">
    <source>
        <dbReference type="ARBA" id="ARBA00022729"/>
    </source>
</evidence>
<accession>A0A444Z1P1</accession>
<gene>
    <name evidence="11" type="ORF">Ahy_B05g075644</name>
</gene>
<dbReference type="Gene3D" id="3.80.10.10">
    <property type="entry name" value="Ribonuclease Inhibitor"/>
    <property type="match status" value="2"/>
</dbReference>
<dbReference type="AlphaFoldDB" id="A0A444Z1P1"/>
<feature type="domain" description="Malectin-like" evidence="10">
    <location>
        <begin position="28"/>
        <end position="342"/>
    </location>
</feature>
<keyword evidence="12" id="KW-1185">Reference proteome</keyword>
<evidence type="ECO:0000256" key="6">
    <source>
        <dbReference type="ARBA" id="ARBA00022989"/>
    </source>
</evidence>
<name>A0A444Z1P1_ARAHY</name>
<dbReference type="FunFam" id="3.80.10.10:FF:000129">
    <property type="entry name" value="Leucine-rich repeat receptor-like kinase"/>
    <property type="match status" value="1"/>
</dbReference>
<evidence type="ECO:0000313" key="11">
    <source>
        <dbReference type="EMBL" id="RYR08090.1"/>
    </source>
</evidence>
<sequence>MRSTLHLFIALFVLLQLSPSSHATFVSIDCGSSESFTDQNNIRWVGDDSYIQHGVPQQVYLGSNDPLSTLRVFPNGKKHCYSIKVQEGEKVLARASFYYGNYDDKFSPPIFDLQFDGNYWATVNTSNYYYVDYEAIYVTKGNFTSICVAQTKPNMLPFLSSLELRSLDPKMYSHVDSHHALILQWRYAFGGNQTIRYPDDIYDRIWRAADGIGLSEIHNQFSRIDMTTSEDVPPESALQNAIVSTSTNHYIQFINRLPSKKQVPVYITTYFSELIPTAVGNRSFQMYIDNNKFSTPIVPPFGQVKELYVTNVTASSDTSFVLQATQTSTLPPLLNALEVYTISNALTAGTDSRDVEGLLQLQFAFEVLVEWSGDPCLPYPYSWDWIQCTTDPTPRVIALYLSGFDLRGELPDFSSMDALETIDLHNNTIEGPIPDFLGLLPKLKTLNLSHNRFNGSIPPSLKNTKIEIDTTNNCLSEMKCPLHFDSQPPPPPPQLFSSDETNSPPPPLLLSGDEPSGNGSMKRDFINCGSSEPFTDPQTNITWTQDDAYIEHGQSFNVSLGLGTFSTLRAFHTLKKNCYEIEVQKGEKVLTRASFFYGNYDNKFSPPMYPDDVYDRIWIAKNSDQEFIYSIQSEALDINISTVEDQPPKSAIQNAFTLPNTTFGIQYNISSLLQSTSDTNNNYSNYYYNNNNVPLYINAYFSEVMENATTGTRSIQIYRGNNNNNYNNNNGPFSSSSRPIIPPFGSVEEVHINMSISLDSSMNSLYFHASPGSTLPPLINAAEVYRIEPLAQGTDSRDVEGLRQLRLAFKTLSEWKGDPCLPFPYAWEWIQCTADPKPRVKAFYDLHGILPDMSSMDALEIIDLHNNTIEGPIPEFLGFLPLLRVLITHLPELKNVSITTTSDSPTRMSFELHILLLIIAKQVLISLWMNFQ</sequence>
<dbReference type="STRING" id="3818.A0A444Z1P1"/>
<feature type="region of interest" description="Disordered" evidence="8">
    <location>
        <begin position="479"/>
        <end position="516"/>
    </location>
</feature>
<keyword evidence="7" id="KW-0472">Membrane</keyword>
<dbReference type="InterPro" id="IPR001611">
    <property type="entry name" value="Leu-rich_rpt"/>
</dbReference>
<dbReference type="PANTHER" id="PTHR45631:SF44">
    <property type="entry name" value="CARBOHYDRATE-BINDING PROTEIN OF THE ER PROTEIN"/>
    <property type="match status" value="1"/>
</dbReference>
<evidence type="ECO:0000256" key="5">
    <source>
        <dbReference type="ARBA" id="ARBA00022737"/>
    </source>
</evidence>
<evidence type="ECO:0000256" key="2">
    <source>
        <dbReference type="ARBA" id="ARBA00022614"/>
    </source>
</evidence>
<keyword evidence="4 9" id="KW-0732">Signal</keyword>
<keyword evidence="6" id="KW-1133">Transmembrane helix</keyword>
<organism evidence="11 12">
    <name type="scientific">Arachis hypogaea</name>
    <name type="common">Peanut</name>
    <dbReference type="NCBI Taxonomy" id="3818"/>
    <lineage>
        <taxon>Eukaryota</taxon>
        <taxon>Viridiplantae</taxon>
        <taxon>Streptophyta</taxon>
        <taxon>Embryophyta</taxon>
        <taxon>Tracheophyta</taxon>
        <taxon>Spermatophyta</taxon>
        <taxon>Magnoliopsida</taxon>
        <taxon>eudicotyledons</taxon>
        <taxon>Gunneridae</taxon>
        <taxon>Pentapetalae</taxon>
        <taxon>rosids</taxon>
        <taxon>fabids</taxon>
        <taxon>Fabales</taxon>
        <taxon>Fabaceae</taxon>
        <taxon>Papilionoideae</taxon>
        <taxon>50 kb inversion clade</taxon>
        <taxon>dalbergioids sensu lato</taxon>
        <taxon>Dalbergieae</taxon>
        <taxon>Pterocarpus clade</taxon>
        <taxon>Arachis</taxon>
    </lineage>
</organism>
<dbReference type="Pfam" id="PF00560">
    <property type="entry name" value="LRR_1"/>
    <property type="match status" value="3"/>
</dbReference>
<keyword evidence="5" id="KW-0677">Repeat</keyword>
<evidence type="ECO:0000313" key="12">
    <source>
        <dbReference type="Proteomes" id="UP000289738"/>
    </source>
</evidence>
<evidence type="ECO:0000259" key="10">
    <source>
        <dbReference type="Pfam" id="PF12819"/>
    </source>
</evidence>
<dbReference type="Proteomes" id="UP000289738">
    <property type="component" value="Chromosome B05"/>
</dbReference>
<feature type="signal peptide" evidence="9">
    <location>
        <begin position="1"/>
        <end position="23"/>
    </location>
</feature>
<keyword evidence="2" id="KW-0433">Leucine-rich repeat</keyword>
<dbReference type="GO" id="GO:0016020">
    <property type="term" value="C:membrane"/>
    <property type="evidence" value="ECO:0007669"/>
    <property type="project" value="UniProtKB-SubCell"/>
</dbReference>
<evidence type="ECO:0000256" key="9">
    <source>
        <dbReference type="SAM" id="SignalP"/>
    </source>
</evidence>
<protein>
    <recommendedName>
        <fullName evidence="10">Malectin-like domain-containing protein</fullName>
    </recommendedName>
</protein>
<dbReference type="Pfam" id="PF12819">
    <property type="entry name" value="Malectin_like"/>
    <property type="match status" value="3"/>
</dbReference>
<feature type="domain" description="Malectin-like" evidence="10">
    <location>
        <begin position="608"/>
        <end position="786"/>
    </location>
</feature>
<reference evidence="11 12" key="1">
    <citation type="submission" date="2019-01" db="EMBL/GenBank/DDBJ databases">
        <title>Sequencing of cultivated peanut Arachis hypogaea provides insights into genome evolution and oil improvement.</title>
        <authorList>
            <person name="Chen X."/>
        </authorList>
    </citation>
    <scope>NUCLEOTIDE SEQUENCE [LARGE SCALE GENOMIC DNA]</scope>
    <source>
        <strain evidence="12">cv. Fuhuasheng</strain>
        <tissue evidence="11">Leaves</tissue>
    </source>
</reference>
<feature type="chain" id="PRO_5019379849" description="Malectin-like domain-containing protein" evidence="9">
    <location>
        <begin position="24"/>
        <end position="932"/>
    </location>
</feature>
<dbReference type="SUPFAM" id="SSF52058">
    <property type="entry name" value="L domain-like"/>
    <property type="match status" value="1"/>
</dbReference>